<feature type="chain" id="PRO_5047298192" description="PKD domain-containing protein" evidence="2">
    <location>
        <begin position="28"/>
        <end position="1007"/>
    </location>
</feature>
<feature type="compositionally biased region" description="Pro residues" evidence="1">
    <location>
        <begin position="120"/>
        <end position="152"/>
    </location>
</feature>
<feature type="signal peptide" evidence="2">
    <location>
        <begin position="1"/>
        <end position="27"/>
    </location>
</feature>
<evidence type="ECO:0000259" key="3">
    <source>
        <dbReference type="PROSITE" id="PS50093"/>
    </source>
</evidence>
<name>A0ABU4HWV0_9ACTN</name>
<dbReference type="EMBL" id="JAWSTH010000103">
    <property type="protein sequence ID" value="MDW5597797.1"/>
    <property type="molecule type" value="Genomic_DNA"/>
</dbReference>
<dbReference type="InterPro" id="IPR013783">
    <property type="entry name" value="Ig-like_fold"/>
</dbReference>
<dbReference type="PANTHER" id="PTHR48125">
    <property type="entry name" value="LP07818P1"/>
    <property type="match status" value="1"/>
</dbReference>
<dbReference type="PROSITE" id="PS50093">
    <property type="entry name" value="PKD"/>
    <property type="match status" value="1"/>
</dbReference>
<gene>
    <name evidence="4" type="ORF">R7226_25820</name>
</gene>
<dbReference type="Gene3D" id="2.60.40.10">
    <property type="entry name" value="Immunoglobulins"/>
    <property type="match status" value="2"/>
</dbReference>
<keyword evidence="5" id="KW-1185">Reference proteome</keyword>
<sequence>MSTSRSTVAVLIAVAAALLFGASAASAALQASFQYTPTEPRPGQQVEFLGSATGGAQAPVAFAWDLDGNGRFTDGEGPAAQRTFATAGTYVVRLRARQPGVAGTVESIAERTVVVAEPAPADPPTTPVDPPPADPAPPTTDPTPAPPPPPPADGNQPPVARYDRDCQTSGRVVLCAGLAARQSRAKLLSAAGSSDPDGQVVAYAWDLDGDGSFERESGADPTVRPTFERRRGLADNGKRTISVRVTDDDGATAVDTVTLRMLDPACEPLVVQGDLQLRASCLRGRNASDAAGRDVTRWTSRGAVVVNGVALEPTSGQPIAIDLPRGPDRFGVRATPHISSGRAKVSLRSDETLLTLYEGRIDWRVAKHQLFGFELSPGARLNGLRITGAPEPPRVGFGRFGLGVFVALPDQFGGATSAQPLQLRAGTGARAAATGPLSFTVPNAALGPIGLDTLKVTYDGVDLWEIRANVALPAPAALAIEGDAGIRSDGSFEHAGAAVDFGAGIEVGGPIPVFLKRIAFRVEVRPQKSRCVPHTGIESVDPALSWLPGVPDTIDYGTPTFALCGEVRLTAGPSILGAAAMSLDGGLGFATYDDRPWVMRAFGQLNVVEIPVARGELAVHGDGYVRMWGRYRWGIPDVVSVRGKLNLEMMGKKFNAGASGDACIDFIDWCRGMRGVVSSKGVAVCFTFDYEISTWEPGIGYVWGESFPDLYFDGCDVGDYRAHVAHGSRASAAAAGSPGEQVVEVAPGLPGVVFAAEGRDAPPKITLIGPKGERIETPNGPAPVEDDRFIVLQAPRGRLTQVAVVQPSAGRWRVVTQEGSSPITLLRTANGLEEPQVRATVGGTGQRRTIAYRIAPRAGQTVTFSERGASAGRILGVASGSAGTLRFTPAEGKRELREIVAVVEQDGNPRAQIRVASYRAPGALRPARAAGLRVRRAGGALRVRWSGQPGVRWVARVTLSDGRRLTRTTRARTLTVRSVARGVRARVTLTPFSASGVAGPVAKVRVS</sequence>
<accession>A0ABU4HWV0</accession>
<dbReference type="InterPro" id="IPR022409">
    <property type="entry name" value="PKD/Chitinase_dom"/>
</dbReference>
<evidence type="ECO:0000256" key="1">
    <source>
        <dbReference type="SAM" id="MobiDB-lite"/>
    </source>
</evidence>
<evidence type="ECO:0000256" key="2">
    <source>
        <dbReference type="SAM" id="SignalP"/>
    </source>
</evidence>
<keyword evidence="2" id="KW-0732">Signal</keyword>
<feature type="domain" description="PKD" evidence="3">
    <location>
        <begin position="29"/>
        <end position="96"/>
    </location>
</feature>
<dbReference type="CDD" id="cd00146">
    <property type="entry name" value="PKD"/>
    <property type="match status" value="2"/>
</dbReference>
<evidence type="ECO:0000313" key="5">
    <source>
        <dbReference type="Proteomes" id="UP001284601"/>
    </source>
</evidence>
<dbReference type="InterPro" id="IPR000601">
    <property type="entry name" value="PKD_dom"/>
</dbReference>
<dbReference type="Proteomes" id="UP001284601">
    <property type="component" value="Unassembled WGS sequence"/>
</dbReference>
<dbReference type="PANTHER" id="PTHR48125:SF10">
    <property type="entry name" value="OS12G0136300 PROTEIN"/>
    <property type="match status" value="1"/>
</dbReference>
<organism evidence="4 5">
    <name type="scientific">Conexibacter stalactiti</name>
    <dbReference type="NCBI Taxonomy" id="1940611"/>
    <lineage>
        <taxon>Bacteria</taxon>
        <taxon>Bacillati</taxon>
        <taxon>Actinomycetota</taxon>
        <taxon>Thermoleophilia</taxon>
        <taxon>Solirubrobacterales</taxon>
        <taxon>Conexibacteraceae</taxon>
        <taxon>Conexibacter</taxon>
    </lineage>
</organism>
<dbReference type="RefSeq" id="WP_318600268.1">
    <property type="nucleotide sequence ID" value="NZ_JAWSTH010000103.1"/>
</dbReference>
<protein>
    <recommendedName>
        <fullName evidence="3">PKD domain-containing protein</fullName>
    </recommendedName>
</protein>
<comment type="caution">
    <text evidence="4">The sequence shown here is derived from an EMBL/GenBank/DDBJ whole genome shotgun (WGS) entry which is preliminary data.</text>
</comment>
<dbReference type="SMART" id="SM00089">
    <property type="entry name" value="PKD"/>
    <property type="match status" value="2"/>
</dbReference>
<reference evidence="5" key="1">
    <citation type="submission" date="2023-07" db="EMBL/GenBank/DDBJ databases">
        <title>Conexibacter stalactiti sp. nov., isolated from stalactites in a lava cave and emended description of the genus Conexibacter.</title>
        <authorList>
            <person name="Lee S.D."/>
        </authorList>
    </citation>
    <scope>NUCLEOTIDE SEQUENCE [LARGE SCALE GENOMIC DNA]</scope>
    <source>
        <strain evidence="5">KCTC 39840</strain>
    </source>
</reference>
<proteinExistence type="predicted"/>
<evidence type="ECO:0000313" key="4">
    <source>
        <dbReference type="EMBL" id="MDW5597797.1"/>
    </source>
</evidence>
<feature type="region of interest" description="Disordered" evidence="1">
    <location>
        <begin position="118"/>
        <end position="163"/>
    </location>
</feature>
<dbReference type="InterPro" id="IPR035986">
    <property type="entry name" value="PKD_dom_sf"/>
</dbReference>
<dbReference type="SUPFAM" id="SSF49299">
    <property type="entry name" value="PKD domain"/>
    <property type="match status" value="2"/>
</dbReference>